<comment type="cofactor">
    <cofactor evidence="1 11">
        <name>Mg(2+)</name>
        <dbReference type="ChEBI" id="CHEBI:18420"/>
    </cofactor>
</comment>
<organism evidence="12 13">
    <name type="scientific">Trypanosoma cruzi marinkellei</name>
    <dbReference type="NCBI Taxonomy" id="85056"/>
    <lineage>
        <taxon>Eukaryota</taxon>
        <taxon>Discoba</taxon>
        <taxon>Euglenozoa</taxon>
        <taxon>Kinetoplastea</taxon>
        <taxon>Metakinetoplastina</taxon>
        <taxon>Trypanosomatida</taxon>
        <taxon>Trypanosomatidae</taxon>
        <taxon>Trypanosoma</taxon>
        <taxon>Schizotrypanum</taxon>
    </lineage>
</organism>
<dbReference type="InterPro" id="IPR044844">
    <property type="entry name" value="Trans_IPPS_euk-type"/>
</dbReference>
<dbReference type="GO" id="GO:0045338">
    <property type="term" value="P:farnesyl diphosphate metabolic process"/>
    <property type="evidence" value="ECO:0007669"/>
    <property type="project" value="InterPro"/>
</dbReference>
<reference evidence="12 13" key="1">
    <citation type="journal article" date="2012" name="BMC Genomics">
        <title>Comparative genomic analysis of human infective Trypanosoma cruzi lineages with the bat-restricted subspecies T. cruzi marinkellei.</title>
        <authorList>
            <person name="Franzen O."/>
            <person name="Talavera-Lopez C."/>
            <person name="Ochaya S."/>
            <person name="Butler C.E."/>
            <person name="Messenger L.A."/>
            <person name="Lewis M.D."/>
            <person name="Llewellyn M.S."/>
            <person name="Marinkelle C.J."/>
            <person name="Tyler K.M."/>
            <person name="Miles M.A."/>
            <person name="Andersson B."/>
        </authorList>
    </citation>
    <scope>NUCLEOTIDE SEQUENCE [LARGE SCALE GENOMIC DNA]</scope>
    <source>
        <strain evidence="12 13">B7</strain>
    </source>
</reference>
<dbReference type="PROSITE" id="PS01045">
    <property type="entry name" value="SQUALEN_PHYTOEN_SYN_2"/>
    <property type="match status" value="1"/>
</dbReference>
<keyword evidence="9" id="KW-0443">Lipid metabolism</keyword>
<comment type="subcellular location">
    <subcellularLocation>
        <location evidence="2">Membrane</location>
    </subcellularLocation>
</comment>
<dbReference type="FunFam" id="1.10.600.10:FF:000003">
    <property type="entry name" value="Farnesyl-diphosphate farnesyltransferase 1"/>
    <property type="match status" value="1"/>
</dbReference>
<keyword evidence="6 11" id="KW-0808">Transferase</keyword>
<accession>K2MSI4</accession>
<dbReference type="CDD" id="cd00683">
    <property type="entry name" value="Trans_IPPS_HH"/>
    <property type="match status" value="1"/>
</dbReference>
<dbReference type="GO" id="GO:0055056">
    <property type="term" value="F:D-glucose transmembrane transporter activity"/>
    <property type="evidence" value="ECO:0007669"/>
    <property type="project" value="UniProtKB-UniRule"/>
</dbReference>
<evidence type="ECO:0000313" key="12">
    <source>
        <dbReference type="EMBL" id="EKF38258.1"/>
    </source>
</evidence>
<keyword evidence="13" id="KW-1185">Reference proteome</keyword>
<comment type="caution">
    <text evidence="12">The sequence shown here is derived from an EMBL/GenBank/DDBJ whole genome shotgun (WGS) entry which is preliminary data.</text>
</comment>
<dbReference type="InterPro" id="IPR006449">
    <property type="entry name" value="Squal_synth-like"/>
</dbReference>
<evidence type="ECO:0000256" key="10">
    <source>
        <dbReference type="ARBA" id="ARBA00023136"/>
    </source>
</evidence>
<feature type="non-terminal residue" evidence="12">
    <location>
        <position position="1"/>
    </location>
</feature>
<evidence type="ECO:0000256" key="6">
    <source>
        <dbReference type="ARBA" id="ARBA00022679"/>
    </source>
</evidence>
<comment type="catalytic activity">
    <reaction evidence="11">
        <text>2 (2E,6E)-farnesyl diphosphate + NADPH + H(+) = squalene + 2 diphosphate + NADP(+)</text>
        <dbReference type="Rhea" id="RHEA:32295"/>
        <dbReference type="ChEBI" id="CHEBI:15378"/>
        <dbReference type="ChEBI" id="CHEBI:15440"/>
        <dbReference type="ChEBI" id="CHEBI:33019"/>
        <dbReference type="ChEBI" id="CHEBI:57783"/>
        <dbReference type="ChEBI" id="CHEBI:58349"/>
        <dbReference type="ChEBI" id="CHEBI:175763"/>
        <dbReference type="EC" id="2.5.1.21"/>
    </reaction>
</comment>
<evidence type="ECO:0000256" key="7">
    <source>
        <dbReference type="ARBA" id="ARBA00022692"/>
    </source>
</evidence>
<keyword evidence="5" id="KW-0444">Lipid biosynthesis</keyword>
<evidence type="ECO:0000256" key="8">
    <source>
        <dbReference type="ARBA" id="ARBA00022989"/>
    </source>
</evidence>
<keyword evidence="8" id="KW-1133">Transmembrane helix</keyword>
<dbReference type="Gene3D" id="1.10.600.10">
    <property type="entry name" value="Farnesyl Diphosphate Synthase"/>
    <property type="match status" value="1"/>
</dbReference>
<dbReference type="GO" id="GO:0005789">
    <property type="term" value="C:endoplasmic reticulum membrane"/>
    <property type="evidence" value="ECO:0007669"/>
    <property type="project" value="TreeGrafter"/>
</dbReference>
<protein>
    <recommendedName>
        <fullName evidence="4 11">Squalene synthase</fullName>
        <shortName evidence="11">SQS</shortName>
        <shortName evidence="11">SS</shortName>
        <ecNumber evidence="4 11">2.5.1.21</ecNumber>
    </recommendedName>
</protein>
<dbReference type="InterPro" id="IPR008949">
    <property type="entry name" value="Isoprenoid_synthase_dom_sf"/>
</dbReference>
<dbReference type="SUPFAM" id="SSF48576">
    <property type="entry name" value="Terpenoid synthases"/>
    <property type="match status" value="1"/>
</dbReference>
<evidence type="ECO:0000256" key="11">
    <source>
        <dbReference type="RuleBase" id="RU368088"/>
    </source>
</evidence>
<dbReference type="Pfam" id="PF00494">
    <property type="entry name" value="SQS_PSY"/>
    <property type="match status" value="1"/>
</dbReference>
<evidence type="ECO:0000313" key="13">
    <source>
        <dbReference type="Proteomes" id="UP000007350"/>
    </source>
</evidence>
<evidence type="ECO:0000256" key="1">
    <source>
        <dbReference type="ARBA" id="ARBA00001946"/>
    </source>
</evidence>
<dbReference type="AlphaFoldDB" id="K2MSI4"/>
<comment type="pathway">
    <text evidence="11">Terpene metabolism; lanosterol biosynthesis; lanosterol from farnesyl diphosphate: step 1/3.</text>
</comment>
<sequence>KKKKKRKKKMEYMEELYAMMRMKWRLRRIETGIACNDDDLRFCYDILQAVSRSFAVVIMELNDEMRDAVCIFYLVLRALDTVEDDMSLPVDFKLRELPTFHEHLHDTTWCMSGVGVGRERELLEHYTHVTRAYARLNKAYQDVISSICERMANGMCEFLTRKVETKADYDLYCHYVAGLVGHGLTLLYVSSGLEDMRIADDLTNANHMGLFLQKTNIIRDFYEDIREVPPRVFWPREIWGTYTDDLHAFKEELHEAKAIECLNAMVADALVHVPYVIEYLASLRDPSVFAFSAIPQVMAMATLSLVFNNKDVFHTKVKTTRGATARIFHYSTEPQAALQMLKTYALRLAARVNAQDACYDRIEHLVNDALRAMELHQKPNGESVARSMLMRYPALGGHLLYTLVDNVVGYLGK</sequence>
<dbReference type="EC" id="2.5.1.21" evidence="4 11"/>
<evidence type="ECO:0000256" key="4">
    <source>
        <dbReference type="ARBA" id="ARBA00012373"/>
    </source>
</evidence>
<dbReference type="NCBIfam" id="TIGR01559">
    <property type="entry name" value="squal_synth"/>
    <property type="match status" value="1"/>
</dbReference>
<dbReference type="GO" id="GO:0051996">
    <property type="term" value="F:squalene synthase [NAD(P)H] activity"/>
    <property type="evidence" value="ECO:0007669"/>
    <property type="project" value="UniProtKB-UniRule"/>
</dbReference>
<dbReference type="UniPathway" id="UPA00767">
    <property type="reaction ID" value="UER00751"/>
</dbReference>
<evidence type="ECO:0000256" key="9">
    <source>
        <dbReference type="ARBA" id="ARBA00023098"/>
    </source>
</evidence>
<proteinExistence type="inferred from homology"/>
<dbReference type="GO" id="GO:0008610">
    <property type="term" value="P:lipid biosynthetic process"/>
    <property type="evidence" value="ECO:0007669"/>
    <property type="project" value="InterPro"/>
</dbReference>
<dbReference type="InterPro" id="IPR019845">
    <property type="entry name" value="Squalene/phytoene_synthase_CS"/>
</dbReference>
<comment type="similarity">
    <text evidence="3 11">Belongs to the phytoene/squalene synthase family.</text>
</comment>
<dbReference type="SFLD" id="SFLDS00005">
    <property type="entry name" value="Isoprenoid_Synthase_Type_I"/>
    <property type="match status" value="1"/>
</dbReference>
<comment type="catalytic activity">
    <reaction evidence="11">
        <text>2 (2E,6E)-farnesyl diphosphate + NADH + H(+) = squalene + 2 diphosphate + NAD(+)</text>
        <dbReference type="Rhea" id="RHEA:32299"/>
        <dbReference type="ChEBI" id="CHEBI:15378"/>
        <dbReference type="ChEBI" id="CHEBI:15440"/>
        <dbReference type="ChEBI" id="CHEBI:33019"/>
        <dbReference type="ChEBI" id="CHEBI:57540"/>
        <dbReference type="ChEBI" id="CHEBI:57945"/>
        <dbReference type="ChEBI" id="CHEBI:175763"/>
        <dbReference type="EC" id="2.5.1.21"/>
    </reaction>
</comment>
<gene>
    <name evidence="12" type="ORF">MOQ_001534</name>
</gene>
<name>K2MSI4_TRYCR</name>
<dbReference type="PANTHER" id="PTHR11626">
    <property type="entry name" value="FARNESYL-DIPHOSPHATE FARNESYLTRANSFERASE"/>
    <property type="match status" value="1"/>
</dbReference>
<dbReference type="PROSITE" id="PS01044">
    <property type="entry name" value="SQUALEN_PHYTOEN_SYN_1"/>
    <property type="match status" value="1"/>
</dbReference>
<dbReference type="Proteomes" id="UP000007350">
    <property type="component" value="Unassembled WGS sequence"/>
</dbReference>
<evidence type="ECO:0000256" key="3">
    <source>
        <dbReference type="ARBA" id="ARBA00006251"/>
    </source>
</evidence>
<dbReference type="InterPro" id="IPR033904">
    <property type="entry name" value="Trans_IPPS_HH"/>
</dbReference>
<dbReference type="PANTHER" id="PTHR11626:SF2">
    <property type="entry name" value="SQUALENE SYNTHASE"/>
    <property type="match status" value="1"/>
</dbReference>
<dbReference type="OrthoDB" id="431150at2759"/>
<comment type="function">
    <text evidence="11">Catalyzes the condensation of 2 farnesyl pyrophosphate (FPP) moieties to form squalene.</text>
</comment>
<evidence type="ECO:0000256" key="2">
    <source>
        <dbReference type="ARBA" id="ARBA00004370"/>
    </source>
</evidence>
<evidence type="ECO:0000256" key="5">
    <source>
        <dbReference type="ARBA" id="ARBA00022516"/>
    </source>
</evidence>
<dbReference type="SFLD" id="SFLDG01018">
    <property type="entry name" value="Squalene/Phytoene_Synthase_Lik"/>
    <property type="match status" value="1"/>
</dbReference>
<dbReference type="InterPro" id="IPR002060">
    <property type="entry name" value="Squ/phyt_synthse"/>
</dbReference>
<keyword evidence="7" id="KW-0812">Transmembrane</keyword>
<dbReference type="EMBL" id="AHKC01006579">
    <property type="protein sequence ID" value="EKF38258.1"/>
    <property type="molecule type" value="Genomic_DNA"/>
</dbReference>
<keyword evidence="10" id="KW-0472">Membrane</keyword>